<reference evidence="3" key="2">
    <citation type="submission" date="2021-04" db="EMBL/GenBank/DDBJ databases">
        <authorList>
            <person name="Gilroy R."/>
        </authorList>
    </citation>
    <scope>NUCLEOTIDE SEQUENCE</scope>
    <source>
        <strain evidence="3">ChiGjej1B1-14440</strain>
    </source>
</reference>
<evidence type="ECO:0000313" key="4">
    <source>
        <dbReference type="Proteomes" id="UP000886724"/>
    </source>
</evidence>
<reference evidence="3" key="1">
    <citation type="journal article" date="2021" name="PeerJ">
        <title>Extensive microbial diversity within the chicken gut microbiome revealed by metagenomics and culture.</title>
        <authorList>
            <person name="Gilroy R."/>
            <person name="Ravi A."/>
            <person name="Getino M."/>
            <person name="Pursley I."/>
            <person name="Horton D.L."/>
            <person name="Alikhan N.F."/>
            <person name="Baker D."/>
            <person name="Gharbi K."/>
            <person name="Hall N."/>
            <person name="Watson M."/>
            <person name="Adriaenssens E.M."/>
            <person name="Foster-Nyarko E."/>
            <person name="Jarju S."/>
            <person name="Secka A."/>
            <person name="Antonio M."/>
            <person name="Oren A."/>
            <person name="Chaudhuri R.R."/>
            <person name="La Ragione R."/>
            <person name="Hildebrand F."/>
            <person name="Pallen M.J."/>
        </authorList>
    </citation>
    <scope>NUCLEOTIDE SEQUENCE</scope>
    <source>
        <strain evidence="3">ChiGjej1B1-14440</strain>
    </source>
</reference>
<comment type="caution">
    <text evidence="3">The sequence shown here is derived from an EMBL/GenBank/DDBJ whole genome shotgun (WGS) entry which is preliminary data.</text>
</comment>
<dbReference type="Proteomes" id="UP000886724">
    <property type="component" value="Unassembled WGS sequence"/>
</dbReference>
<dbReference type="Gene3D" id="3.30.450.20">
    <property type="entry name" value="PAS domain"/>
    <property type="match status" value="1"/>
</dbReference>
<dbReference type="PROSITE" id="PS50113">
    <property type="entry name" value="PAC"/>
    <property type="match status" value="1"/>
</dbReference>
<gene>
    <name evidence="3" type="ORF">H9980_07880</name>
</gene>
<dbReference type="CDD" id="cd01949">
    <property type="entry name" value="GGDEF"/>
    <property type="match status" value="1"/>
</dbReference>
<evidence type="ECO:0000313" key="3">
    <source>
        <dbReference type="EMBL" id="HIX81870.1"/>
    </source>
</evidence>
<dbReference type="Pfam" id="PF00990">
    <property type="entry name" value="GGDEF"/>
    <property type="match status" value="1"/>
</dbReference>
<dbReference type="InterPro" id="IPR000014">
    <property type="entry name" value="PAS"/>
</dbReference>
<dbReference type="AlphaFoldDB" id="A0A9D1XM87"/>
<dbReference type="InterPro" id="IPR035965">
    <property type="entry name" value="PAS-like_dom_sf"/>
</dbReference>
<evidence type="ECO:0000259" key="1">
    <source>
        <dbReference type="PROSITE" id="PS50113"/>
    </source>
</evidence>
<dbReference type="PANTHER" id="PTHR44757:SF2">
    <property type="entry name" value="BIOFILM ARCHITECTURE MAINTENANCE PROTEIN MBAA"/>
    <property type="match status" value="1"/>
</dbReference>
<dbReference type="SMART" id="SM00086">
    <property type="entry name" value="PAC"/>
    <property type="match status" value="1"/>
</dbReference>
<dbReference type="SUPFAM" id="SSF55785">
    <property type="entry name" value="PYP-like sensor domain (PAS domain)"/>
    <property type="match status" value="1"/>
</dbReference>
<dbReference type="Gene3D" id="3.30.450.40">
    <property type="match status" value="1"/>
</dbReference>
<feature type="domain" description="PAC" evidence="1">
    <location>
        <begin position="200"/>
        <end position="252"/>
    </location>
</feature>
<dbReference type="PROSITE" id="PS50887">
    <property type="entry name" value="GGDEF"/>
    <property type="match status" value="1"/>
</dbReference>
<dbReference type="InterPro" id="IPR001610">
    <property type="entry name" value="PAC"/>
</dbReference>
<dbReference type="InterPro" id="IPR043128">
    <property type="entry name" value="Rev_trsase/Diguanyl_cyclase"/>
</dbReference>
<dbReference type="EMBL" id="DXET01000173">
    <property type="protein sequence ID" value="HIX81870.1"/>
    <property type="molecule type" value="Genomic_DNA"/>
</dbReference>
<dbReference type="InterPro" id="IPR029787">
    <property type="entry name" value="Nucleotide_cyclase"/>
</dbReference>
<dbReference type="InterPro" id="IPR000160">
    <property type="entry name" value="GGDEF_dom"/>
</dbReference>
<dbReference type="SUPFAM" id="SSF55073">
    <property type="entry name" value="Nucleotide cyclase"/>
    <property type="match status" value="1"/>
</dbReference>
<organism evidence="3 4">
    <name type="scientific">Candidatus Erysipelatoclostridium merdavium</name>
    <dbReference type="NCBI Taxonomy" id="2838566"/>
    <lineage>
        <taxon>Bacteria</taxon>
        <taxon>Bacillati</taxon>
        <taxon>Bacillota</taxon>
        <taxon>Erysipelotrichia</taxon>
        <taxon>Erysipelotrichales</taxon>
        <taxon>Erysipelotrichales incertae sedis</taxon>
    </lineage>
</organism>
<dbReference type="InterPro" id="IPR029016">
    <property type="entry name" value="GAF-like_dom_sf"/>
</dbReference>
<dbReference type="InterPro" id="IPR052155">
    <property type="entry name" value="Biofilm_reg_signaling"/>
</dbReference>
<dbReference type="Gene3D" id="3.30.70.270">
    <property type="match status" value="1"/>
</dbReference>
<dbReference type="NCBIfam" id="TIGR00254">
    <property type="entry name" value="GGDEF"/>
    <property type="match status" value="1"/>
</dbReference>
<evidence type="ECO:0000259" key="2">
    <source>
        <dbReference type="PROSITE" id="PS50887"/>
    </source>
</evidence>
<proteinExistence type="predicted"/>
<dbReference type="InterPro" id="IPR000700">
    <property type="entry name" value="PAS-assoc_C"/>
</dbReference>
<feature type="domain" description="GGDEF" evidence="2">
    <location>
        <begin position="416"/>
        <end position="549"/>
    </location>
</feature>
<dbReference type="PANTHER" id="PTHR44757">
    <property type="entry name" value="DIGUANYLATE CYCLASE DGCP"/>
    <property type="match status" value="1"/>
</dbReference>
<protein>
    <submittedName>
        <fullName evidence="3">Sensor domain-containing diguanylate cyclase</fullName>
    </submittedName>
</protein>
<accession>A0A9D1XM87</accession>
<dbReference type="CDD" id="cd00130">
    <property type="entry name" value="PAS"/>
    <property type="match status" value="1"/>
</dbReference>
<name>A0A9D1XM87_9FIRM</name>
<sequence>MLQVNSIYELMGKFNNEYKSLLDVIDNVIVVIDENYNLLYKNKAFDKYLNNYFIKEICAKIKKWNFLNENKLEIFENYNDKTIKITVLKISNYHGKLEGYFLVANNIDELSKDKNKLAIDKEIYQIAFKQANTYLWEYDIKERSIKALFCPDEAVLRILDHNRIYYNIPESLVTMDIISSEDSKRVEKMCQEMAEGKPHNQIELKMRNYDGEFQWVRLNCTTIFDQQNQPVKAIAAVENINKYVELKTKYQIEREYREVLGKDSLYYIEVDLYNNRILKQHVGIDNFITVTNGKDYSDFVYSLANNVNENDYERIIKELSTVNLLKEYQNGEHYLKFEYRFYNQKTKKYHFVKVSIFLICINDQLYACEYIKDINENKVKDLVMQKKIELDPLTGLYNRKAIEFKINQLIEKAPDSKHAIMILDIDNFKAINDNFGHLYGDALLCEISRKLKSLFRIDDLIARLGGDEYLILMKNIPNVHIVIEKAKSICQSLNKVYGASDIKINISVSIGIALYPNHGHNFKELYFHSDQALYKVKNENKNDIYLYTGSITNHIKSVNNKKRMVKQPGNAIIKNLEDYIFRILYSSQNLQKTINAILELLEMHYNLKQSLIITKDLIDGKYKIISTLKYEEKIRNNLIELLSSNKLNEYGELFNQNGILWIDNVENLNDNNVLKKIYKDTEIKSVIQCLIKSENDIIGIISLEYHELYQFTNEEKENLITAIAIINTFIVKKYQEQEKNLYSQIMQNILDFQENSIYIINPNTFRLIYVNNRIRKMYKNIKIGDYCYRTFLSKEQQCENCPLKEMNKNQETYNKLIYNDAIGAKLQLYIRRIKWINGCDVVSITCINIDKKIDS</sequence>
<dbReference type="SMART" id="SM00267">
    <property type="entry name" value="GGDEF"/>
    <property type="match status" value="1"/>
</dbReference>